<reference evidence="5 7" key="1">
    <citation type="submission" date="2023-03" db="EMBL/GenBank/DDBJ databases">
        <authorList>
            <person name="Shen W."/>
            <person name="Cai J."/>
        </authorList>
    </citation>
    <scope>NUCLEOTIDE SEQUENCE</scope>
    <source>
        <strain evidence="5">P55-2</strain>
        <strain evidence="4 7">P72-2</strain>
    </source>
</reference>
<dbReference type="PROSITE" id="PS51257">
    <property type="entry name" value="PROKAR_LIPOPROTEIN"/>
    <property type="match status" value="1"/>
</dbReference>
<feature type="signal peptide" evidence="2">
    <location>
        <begin position="1"/>
        <end position="22"/>
    </location>
</feature>
<protein>
    <submittedName>
        <fullName evidence="5">YdhK family protein</fullName>
    </submittedName>
</protein>
<evidence type="ECO:0000313" key="6">
    <source>
        <dbReference type="Proteomes" id="UP001245561"/>
    </source>
</evidence>
<evidence type="ECO:0000313" key="4">
    <source>
        <dbReference type="EMBL" id="MDT2597728.1"/>
    </source>
</evidence>
<feature type="domain" description="DUF1541" evidence="3">
    <location>
        <begin position="67"/>
        <end position="118"/>
    </location>
</feature>
<dbReference type="Gene3D" id="2.40.10.520">
    <property type="match status" value="3"/>
</dbReference>
<keyword evidence="2" id="KW-0732">Signal</keyword>
<organism evidence="5 6">
    <name type="scientific">Enterococcus dongliensis</name>
    <dbReference type="NCBI Taxonomy" id="2559925"/>
    <lineage>
        <taxon>Bacteria</taxon>
        <taxon>Bacillati</taxon>
        <taxon>Bacillota</taxon>
        <taxon>Bacilli</taxon>
        <taxon>Lactobacillales</taxon>
        <taxon>Enterococcaceae</taxon>
        <taxon>Enterococcus</taxon>
    </lineage>
</organism>
<feature type="compositionally biased region" description="Low complexity" evidence="1">
    <location>
        <begin position="24"/>
        <end position="45"/>
    </location>
</feature>
<evidence type="ECO:0000313" key="7">
    <source>
        <dbReference type="Proteomes" id="UP001256547"/>
    </source>
</evidence>
<accession>A0AAW8TMZ5</accession>
<feature type="region of interest" description="Disordered" evidence="1">
    <location>
        <begin position="24"/>
        <end position="58"/>
    </location>
</feature>
<dbReference type="InterPro" id="IPR011438">
    <property type="entry name" value="DUF1541"/>
</dbReference>
<evidence type="ECO:0000256" key="1">
    <source>
        <dbReference type="SAM" id="MobiDB-lite"/>
    </source>
</evidence>
<dbReference type="Pfam" id="PF07563">
    <property type="entry name" value="DUF1541"/>
    <property type="match status" value="2"/>
</dbReference>
<feature type="chain" id="PRO_5043869129" evidence="2">
    <location>
        <begin position="23"/>
        <end position="189"/>
    </location>
</feature>
<dbReference type="EMBL" id="JARPYR010000030">
    <property type="protein sequence ID" value="MDT2597728.1"/>
    <property type="molecule type" value="Genomic_DNA"/>
</dbReference>
<comment type="caution">
    <text evidence="5">The sequence shown here is derived from an EMBL/GenBank/DDBJ whole genome shotgun (WGS) entry which is preliminary data.</text>
</comment>
<dbReference type="Proteomes" id="UP001256547">
    <property type="component" value="Unassembled WGS sequence"/>
</dbReference>
<name>A0AAW8TMZ5_9ENTE</name>
<feature type="domain" description="DUF1541" evidence="3">
    <location>
        <begin position="130"/>
        <end position="181"/>
    </location>
</feature>
<dbReference type="EMBL" id="JARPYT010000031">
    <property type="protein sequence ID" value="MDT2638415.1"/>
    <property type="molecule type" value="Genomic_DNA"/>
</dbReference>
<evidence type="ECO:0000313" key="5">
    <source>
        <dbReference type="EMBL" id="MDT2638415.1"/>
    </source>
</evidence>
<proteinExistence type="predicted"/>
<evidence type="ECO:0000259" key="3">
    <source>
        <dbReference type="Pfam" id="PF07563"/>
    </source>
</evidence>
<dbReference type="AlphaFoldDB" id="A0AAW8TMZ5"/>
<dbReference type="Proteomes" id="UP001245561">
    <property type="component" value="Unassembled WGS sequence"/>
</dbReference>
<dbReference type="RefSeq" id="WP_311800954.1">
    <property type="nucleotide sequence ID" value="NZ_JARPYR010000030.1"/>
</dbReference>
<gene>
    <name evidence="5" type="ORF">P7D36_13085</name>
    <name evidence="4" type="ORF">P7D39_12035</name>
</gene>
<sequence length="189" mass="20749">MKKMLKLIFISLGMLLIFSACSSQSNTSQSSKSSTEKTSSTSNMEEMNHNGMIPTNMKDAVNPKFPVGSNVILLSDHMEGMKGAKAKVVGAYSTTIYEVSYQPTTGGEVVKNHKWVVQEELKNSSTTAKKGDPVILNADHMKGMNGADAHIERAIEGTVYVVDYTPTNGDKEVKNHMWVTEDELKENNN</sequence>
<keyword evidence="7" id="KW-1185">Reference proteome</keyword>
<evidence type="ECO:0000256" key="2">
    <source>
        <dbReference type="SAM" id="SignalP"/>
    </source>
</evidence>